<evidence type="ECO:0000313" key="2">
    <source>
        <dbReference type="Proteomes" id="UP000515703"/>
    </source>
</evidence>
<reference evidence="1 2" key="1">
    <citation type="submission" date="2020-08" db="EMBL/GenBank/DDBJ databases">
        <title>Draft genome sequencing of an Anaerocolumna strain isolated from anoxic soil subjected to BSD treatment.</title>
        <authorList>
            <person name="Uek A."/>
            <person name="Tonouchi A."/>
        </authorList>
    </citation>
    <scope>NUCLEOTIDE SEQUENCE [LARGE SCALE GENOMIC DNA]</scope>
    <source>
        <strain evidence="1 2">CTTW</strain>
    </source>
</reference>
<dbReference type="RefSeq" id="WP_185256907.1">
    <property type="nucleotide sequence ID" value="NZ_AP023368.1"/>
</dbReference>
<dbReference type="EMBL" id="AP023368">
    <property type="protein sequence ID" value="BCK01324.1"/>
    <property type="molecule type" value="Genomic_DNA"/>
</dbReference>
<accession>A0A7M3S9Q6</accession>
<name>A0A7M3S9Q6_9FIRM</name>
<dbReference type="Proteomes" id="UP000515703">
    <property type="component" value="Chromosome"/>
</dbReference>
<sequence>MKKILREFIMIGMRVVMEYYIVRFPQKISTFNLYFEILPQINKFINCSIYESKRLFLDWGIVDIVNPLVIPDLLVMGKWIKKVCGKSAVLYIPTKETLLSYLDNVKFLQYNSDDEIYEVLEEYIGGYLPKKDPNKKTYHIENNYTEDMIWNVMGTVQDSFSAIYDKWDNNNSIIVMNMIWNFCVNSTRHGKTDCYVTFQNLKSIQKFMVSVSDWGTGIYTSMYERACKDEIMNLHFMTPKRLVELKNDKYKELHAIMEAIFYRSDTPDFGIYDAVSETVKRKGIIRISSNDTRVVITDNFYNNFVSILHENKEKYFSEIDKAIKDEKNIFVDEGIYMPGVQCELEIGFQ</sequence>
<proteinExistence type="predicted"/>
<gene>
    <name evidence="1" type="ORF">bsdcttw_43640</name>
</gene>
<dbReference type="KEGG" id="acht:bsdcttw_43640"/>
<keyword evidence="2" id="KW-1185">Reference proteome</keyword>
<dbReference type="AlphaFoldDB" id="A0A7M3S9Q6"/>
<reference evidence="1 2" key="2">
    <citation type="submission" date="2020-08" db="EMBL/GenBank/DDBJ databases">
        <authorList>
            <person name="Ueki A."/>
            <person name="Tonouchi A."/>
        </authorList>
    </citation>
    <scope>NUCLEOTIDE SEQUENCE [LARGE SCALE GENOMIC DNA]</scope>
    <source>
        <strain evidence="1 2">CTTW</strain>
    </source>
</reference>
<evidence type="ECO:0000313" key="1">
    <source>
        <dbReference type="EMBL" id="BCK01324.1"/>
    </source>
</evidence>
<protein>
    <submittedName>
        <fullName evidence="1">Uncharacterized protein</fullName>
    </submittedName>
</protein>
<organism evidence="1 2">
    <name type="scientific">Anaerocolumna chitinilytica</name>
    <dbReference type="NCBI Taxonomy" id="1727145"/>
    <lineage>
        <taxon>Bacteria</taxon>
        <taxon>Bacillati</taxon>
        <taxon>Bacillota</taxon>
        <taxon>Clostridia</taxon>
        <taxon>Lachnospirales</taxon>
        <taxon>Lachnospiraceae</taxon>
        <taxon>Anaerocolumna</taxon>
    </lineage>
</organism>